<evidence type="ECO:0000313" key="8">
    <source>
        <dbReference type="Proteomes" id="UP000434462"/>
    </source>
</evidence>
<keyword evidence="1" id="KW-0812">Transmembrane</keyword>
<dbReference type="EMBL" id="WCUP01000001">
    <property type="protein sequence ID" value="KAB4111783.1"/>
    <property type="molecule type" value="Genomic_DNA"/>
</dbReference>
<dbReference type="EMBL" id="WCUR01000006">
    <property type="protein sequence ID" value="KAB4118868.1"/>
    <property type="molecule type" value="Genomic_DNA"/>
</dbReference>
<dbReference type="Proteomes" id="UP000283684">
    <property type="component" value="Unassembled WGS sequence"/>
</dbReference>
<evidence type="ECO:0000313" key="10">
    <source>
        <dbReference type="Proteomes" id="UP000441711"/>
    </source>
</evidence>
<organism evidence="6 7">
    <name type="scientific">Bacteroides uniformis</name>
    <dbReference type="NCBI Taxonomy" id="820"/>
    <lineage>
        <taxon>Bacteria</taxon>
        <taxon>Pseudomonadati</taxon>
        <taxon>Bacteroidota</taxon>
        <taxon>Bacteroidia</taxon>
        <taxon>Bacteroidales</taxon>
        <taxon>Bacteroidaceae</taxon>
        <taxon>Bacteroides</taxon>
    </lineage>
</organism>
<dbReference type="Proteomes" id="UP000434462">
    <property type="component" value="Unassembled WGS sequence"/>
</dbReference>
<dbReference type="EMBL" id="QSEE01000008">
    <property type="protein sequence ID" value="RGZ49036.1"/>
    <property type="molecule type" value="Genomic_DNA"/>
</dbReference>
<dbReference type="EMBL" id="WCUQ01000002">
    <property type="protein sequence ID" value="KAB4127815.1"/>
    <property type="molecule type" value="Genomic_DNA"/>
</dbReference>
<feature type="transmembrane region" description="Helical" evidence="1">
    <location>
        <begin position="128"/>
        <end position="150"/>
    </location>
</feature>
<dbReference type="AlphaFoldDB" id="A0A413NKI7"/>
<evidence type="ECO:0000313" key="9">
    <source>
        <dbReference type="Proteomes" id="UP000438773"/>
    </source>
</evidence>
<dbReference type="Proteomes" id="UP000438773">
    <property type="component" value="Unassembled WGS sequence"/>
</dbReference>
<accession>A0A413NKI7</accession>
<dbReference type="RefSeq" id="WP_117958979.1">
    <property type="nucleotide sequence ID" value="NZ_DAWDOB010000001.1"/>
</dbReference>
<evidence type="ECO:0000313" key="6">
    <source>
        <dbReference type="EMBL" id="RGZ49036.1"/>
    </source>
</evidence>
<evidence type="ECO:0000313" key="2">
    <source>
        <dbReference type="EMBL" id="KAB4111783.1"/>
    </source>
</evidence>
<evidence type="ECO:0000313" key="4">
    <source>
        <dbReference type="EMBL" id="KAB4127815.1"/>
    </source>
</evidence>
<comment type="caution">
    <text evidence="6">The sequence shown here is derived from an EMBL/GenBank/DDBJ whole genome shotgun (WGS) entry which is preliminary data.</text>
</comment>
<evidence type="ECO:0000313" key="5">
    <source>
        <dbReference type="EMBL" id="MDC1899215.1"/>
    </source>
</evidence>
<reference evidence="8 9" key="2">
    <citation type="journal article" date="2019" name="Nat. Med.">
        <title>A library of human gut bacterial isolates paired with longitudinal multiomics data enables mechanistic microbiome research.</title>
        <authorList>
            <person name="Poyet M."/>
            <person name="Groussin M."/>
            <person name="Gibbons S.M."/>
            <person name="Avila-Pacheco J."/>
            <person name="Jiang X."/>
            <person name="Kearney S.M."/>
            <person name="Perrotta A.R."/>
            <person name="Berdy B."/>
            <person name="Zhao S."/>
            <person name="Lieberman T.D."/>
            <person name="Swanson P.K."/>
            <person name="Smith M."/>
            <person name="Roesemann S."/>
            <person name="Alexander J.E."/>
            <person name="Rich S.A."/>
            <person name="Livny J."/>
            <person name="Vlamakis H."/>
            <person name="Clish C."/>
            <person name="Bullock K."/>
            <person name="Deik A."/>
            <person name="Scott J."/>
            <person name="Pierce K.A."/>
            <person name="Xavier R.J."/>
            <person name="Alm E.J."/>
        </authorList>
    </citation>
    <scope>NUCLEOTIDE SEQUENCE [LARGE SCALE GENOMIC DNA]</scope>
    <source>
        <strain evidence="2 10">BIOML-A36</strain>
        <strain evidence="4 9">BIOML-A37</strain>
        <strain evidence="3 8">BIOML-A38</strain>
    </source>
</reference>
<dbReference type="PROSITE" id="PS51257">
    <property type="entry name" value="PROKAR_LIPOPROTEIN"/>
    <property type="match status" value="1"/>
</dbReference>
<name>A0A413NKI7_BACUN</name>
<evidence type="ECO:0000313" key="3">
    <source>
        <dbReference type="EMBL" id="KAB4118868.1"/>
    </source>
</evidence>
<keyword evidence="1" id="KW-1133">Transmembrane helix</keyword>
<protein>
    <submittedName>
        <fullName evidence="6">Uncharacterized protein</fullName>
    </submittedName>
</protein>
<gene>
    <name evidence="6" type="ORF">DW988_09910</name>
    <name evidence="2" type="ORF">GAQ70_00225</name>
    <name evidence="3" type="ORF">GAQ72_03635</name>
    <name evidence="4" type="ORF">GAQ75_04665</name>
    <name evidence="5" type="ORF">POZ10_01080</name>
</gene>
<feature type="transmembrane region" description="Helical" evidence="1">
    <location>
        <begin position="157"/>
        <end position="174"/>
    </location>
</feature>
<evidence type="ECO:0000313" key="7">
    <source>
        <dbReference type="Proteomes" id="UP000283684"/>
    </source>
</evidence>
<dbReference type="EMBL" id="JAQNSI010000036">
    <property type="protein sequence ID" value="MDC1899215.1"/>
    <property type="molecule type" value="Genomic_DNA"/>
</dbReference>
<keyword evidence="1" id="KW-0472">Membrane</keyword>
<evidence type="ECO:0000256" key="1">
    <source>
        <dbReference type="SAM" id="Phobius"/>
    </source>
</evidence>
<dbReference type="Proteomes" id="UP000441711">
    <property type="component" value="Unassembled WGS sequence"/>
</dbReference>
<proteinExistence type="predicted"/>
<reference evidence="6 7" key="1">
    <citation type="submission" date="2018-08" db="EMBL/GenBank/DDBJ databases">
        <title>A genome reference for cultivated species of the human gut microbiota.</title>
        <authorList>
            <person name="Zou Y."/>
            <person name="Xue W."/>
            <person name="Luo G."/>
        </authorList>
    </citation>
    <scope>NUCLEOTIDE SEQUENCE [LARGE SCALE GENOMIC DNA]</scope>
    <source>
        <strain evidence="6 7">AM50-4</strain>
    </source>
</reference>
<reference evidence="5" key="3">
    <citation type="submission" date="2022-10" db="EMBL/GenBank/DDBJ databases">
        <title>Human gut microbiome strain richness.</title>
        <authorList>
            <person name="Chen-Liaw A."/>
        </authorList>
    </citation>
    <scope>NUCLEOTIDE SEQUENCE</scope>
    <source>
        <strain evidence="5">1001713st1_F9_1001713B170221_170320</strain>
    </source>
</reference>
<dbReference type="Proteomes" id="UP001222603">
    <property type="component" value="Unassembled WGS sequence"/>
</dbReference>
<sequence length="190" mass="21717">MKSKVLHVIIIALCAMSVSSCSKDESEKRIEFAKIVESRTSQDLLNDLYVGSDADLEAIARIMNVTPSSIERIRNGETEPTAQFEERIREVSLYYMQNDQSFSKLQSIVDPEYGWFDSILNFPSHHPWWFWSINIILLLILAFATLIAIWPILLEMLIFLIAWIASLICSPGAMQDSYVDSINPTIEQIK</sequence>